<evidence type="ECO:0000256" key="3">
    <source>
        <dbReference type="SAM" id="MobiDB-lite"/>
    </source>
</evidence>
<accession>A0A433D8I4</accession>
<evidence type="ECO:0000313" key="7">
    <source>
        <dbReference type="Proteomes" id="UP000268093"/>
    </source>
</evidence>
<sequence>MSNLKRSLLTALLFAIGIGPSNSYVAVPRAGTLAVLVGTNSSYKLATYPTLTWSLVGGSAPGGGRQAHSANLLSDGRMVILGGTCQTGMCPFSDVLVFDTNSGLWTLLTASLAGTAPLPRISHISVTTYDNRIIIHGGELASGLGTGDIAVLDMKAANLAWSVPATTGVAPTPRFAHSAVMVGTTAFIMFGQSGTTIDKNIYALDTDTWAWLQTYTPSHLEYTNTGSVVSNSASSLSPATRTAGSPTGSFTGSSTESSMGSSAGLSTESPRDSSNESPTYIPIAMYVGVGIGVAGVSAAVIAGFLLYRRQRPDPKDQPLQSNPVIPDVQNPYNYNIHPSPMQPNPVVPDAHNPYNYNDQPSPMQPHLVVPDVHSPYHHNGQQSHLVLPDVHNPYPHNYHRNPMQQDLVRPNDHKYYGLNDYQRPVQPHLVSPKAHKPNDLNVDPKIHKPNDPNGPIVHKPNNPNVGPIAHKPNDPSFSPRGRRL</sequence>
<dbReference type="SUPFAM" id="SSF117281">
    <property type="entry name" value="Kelch motif"/>
    <property type="match status" value="1"/>
</dbReference>
<keyword evidence="7" id="KW-1185">Reference proteome</keyword>
<feature type="signal peptide" evidence="5">
    <location>
        <begin position="1"/>
        <end position="23"/>
    </location>
</feature>
<dbReference type="OrthoDB" id="432528at2759"/>
<evidence type="ECO:0000256" key="5">
    <source>
        <dbReference type="SAM" id="SignalP"/>
    </source>
</evidence>
<evidence type="ECO:0000256" key="1">
    <source>
        <dbReference type="ARBA" id="ARBA00022441"/>
    </source>
</evidence>
<evidence type="ECO:0000256" key="2">
    <source>
        <dbReference type="ARBA" id="ARBA00022737"/>
    </source>
</evidence>
<dbReference type="Proteomes" id="UP000268093">
    <property type="component" value="Unassembled WGS sequence"/>
</dbReference>
<protein>
    <recommendedName>
        <fullName evidence="8">Galactose oxidase</fullName>
    </recommendedName>
</protein>
<evidence type="ECO:0000313" key="6">
    <source>
        <dbReference type="EMBL" id="RUP47180.1"/>
    </source>
</evidence>
<dbReference type="Pfam" id="PF24681">
    <property type="entry name" value="Kelch_KLHDC2_KLHL20_DRC7"/>
    <property type="match status" value="1"/>
</dbReference>
<keyword evidence="4" id="KW-0812">Transmembrane</keyword>
<gene>
    <name evidence="6" type="ORF">BC936DRAFT_146039</name>
</gene>
<feature type="compositionally biased region" description="Low complexity" evidence="3">
    <location>
        <begin position="231"/>
        <end position="268"/>
    </location>
</feature>
<reference evidence="6 7" key="1">
    <citation type="journal article" date="2018" name="New Phytol.">
        <title>Phylogenomics of Endogonaceae and evolution of mycorrhizas within Mucoromycota.</title>
        <authorList>
            <person name="Chang Y."/>
            <person name="Desiro A."/>
            <person name="Na H."/>
            <person name="Sandor L."/>
            <person name="Lipzen A."/>
            <person name="Clum A."/>
            <person name="Barry K."/>
            <person name="Grigoriev I.V."/>
            <person name="Martin F.M."/>
            <person name="Stajich J.E."/>
            <person name="Smith M.E."/>
            <person name="Bonito G."/>
            <person name="Spatafora J.W."/>
        </authorList>
    </citation>
    <scope>NUCLEOTIDE SEQUENCE [LARGE SCALE GENOMIC DNA]</scope>
    <source>
        <strain evidence="6 7">GMNB39</strain>
    </source>
</reference>
<feature type="region of interest" description="Disordered" evidence="3">
    <location>
        <begin position="231"/>
        <end position="277"/>
    </location>
</feature>
<keyword evidence="4" id="KW-1133">Transmembrane helix</keyword>
<name>A0A433D8I4_9FUNG</name>
<evidence type="ECO:0000256" key="4">
    <source>
        <dbReference type="SAM" id="Phobius"/>
    </source>
</evidence>
<comment type="caution">
    <text evidence="6">The sequence shown here is derived from an EMBL/GenBank/DDBJ whole genome shotgun (WGS) entry which is preliminary data.</text>
</comment>
<feature type="chain" id="PRO_5019348455" description="Galactose oxidase" evidence="5">
    <location>
        <begin position="24"/>
        <end position="484"/>
    </location>
</feature>
<feature type="region of interest" description="Disordered" evidence="3">
    <location>
        <begin position="431"/>
        <end position="484"/>
    </location>
</feature>
<keyword evidence="2" id="KW-0677">Repeat</keyword>
<dbReference type="AlphaFoldDB" id="A0A433D8I4"/>
<keyword evidence="4" id="KW-0472">Membrane</keyword>
<dbReference type="PANTHER" id="PTHR46093">
    <property type="entry name" value="ACYL-COA-BINDING DOMAIN-CONTAINING PROTEIN 5"/>
    <property type="match status" value="1"/>
</dbReference>
<dbReference type="InterPro" id="IPR015915">
    <property type="entry name" value="Kelch-typ_b-propeller"/>
</dbReference>
<dbReference type="EMBL" id="RBNI01004874">
    <property type="protein sequence ID" value="RUP47180.1"/>
    <property type="molecule type" value="Genomic_DNA"/>
</dbReference>
<feature type="transmembrane region" description="Helical" evidence="4">
    <location>
        <begin position="283"/>
        <end position="307"/>
    </location>
</feature>
<evidence type="ECO:0008006" key="8">
    <source>
        <dbReference type="Google" id="ProtNLM"/>
    </source>
</evidence>
<organism evidence="6 7">
    <name type="scientific">Jimgerdemannia flammicorona</name>
    <dbReference type="NCBI Taxonomy" id="994334"/>
    <lineage>
        <taxon>Eukaryota</taxon>
        <taxon>Fungi</taxon>
        <taxon>Fungi incertae sedis</taxon>
        <taxon>Mucoromycota</taxon>
        <taxon>Mucoromycotina</taxon>
        <taxon>Endogonomycetes</taxon>
        <taxon>Endogonales</taxon>
        <taxon>Endogonaceae</taxon>
        <taxon>Jimgerdemannia</taxon>
    </lineage>
</organism>
<keyword evidence="1" id="KW-0880">Kelch repeat</keyword>
<proteinExistence type="predicted"/>
<keyword evidence="5" id="KW-0732">Signal</keyword>
<dbReference type="PANTHER" id="PTHR46093:SF3">
    <property type="entry name" value="ACYL-COA-BINDING DOMAIN-CONTAINING PROTEIN 4"/>
    <property type="match status" value="1"/>
</dbReference>
<feature type="compositionally biased region" description="Basic and acidic residues" evidence="3">
    <location>
        <begin position="436"/>
        <end position="450"/>
    </location>
</feature>
<dbReference type="Gene3D" id="2.120.10.80">
    <property type="entry name" value="Kelch-type beta propeller"/>
    <property type="match status" value="1"/>
</dbReference>